<evidence type="ECO:0008006" key="4">
    <source>
        <dbReference type="Google" id="ProtNLM"/>
    </source>
</evidence>
<feature type="region of interest" description="Disordered" evidence="1">
    <location>
        <begin position="1"/>
        <end position="20"/>
    </location>
</feature>
<evidence type="ECO:0000256" key="1">
    <source>
        <dbReference type="SAM" id="MobiDB-lite"/>
    </source>
</evidence>
<proteinExistence type="predicted"/>
<dbReference type="AlphaFoldDB" id="A0AAV9N725"/>
<name>A0AAV9N725_9EURO</name>
<reference evidence="2 3" key="1">
    <citation type="submission" date="2023-08" db="EMBL/GenBank/DDBJ databases">
        <title>Black Yeasts Isolated from many extreme environments.</title>
        <authorList>
            <person name="Coleine C."/>
            <person name="Stajich J.E."/>
            <person name="Selbmann L."/>
        </authorList>
    </citation>
    <scope>NUCLEOTIDE SEQUENCE [LARGE SCALE GENOMIC DNA]</scope>
    <source>
        <strain evidence="2 3">CCFEE 5792</strain>
    </source>
</reference>
<protein>
    <recommendedName>
        <fullName evidence="4">BZIP domain-containing protein</fullName>
    </recommendedName>
</protein>
<accession>A0AAV9N725</accession>
<keyword evidence="3" id="KW-1185">Reference proteome</keyword>
<comment type="caution">
    <text evidence="2">The sequence shown here is derived from an EMBL/GenBank/DDBJ whole genome shotgun (WGS) entry which is preliminary data.</text>
</comment>
<dbReference type="EMBL" id="JAVRRD010000017">
    <property type="protein sequence ID" value="KAK5050432.1"/>
    <property type="molecule type" value="Genomic_DNA"/>
</dbReference>
<dbReference type="CDD" id="cd14688">
    <property type="entry name" value="bZIP_YAP"/>
    <property type="match status" value="1"/>
</dbReference>
<evidence type="ECO:0000313" key="2">
    <source>
        <dbReference type="EMBL" id="KAK5050432.1"/>
    </source>
</evidence>
<dbReference type="GeneID" id="89971896"/>
<dbReference type="PANTHER" id="PTHR42070:SF1">
    <property type="entry name" value="FILAMENT ASSOCIATED PROTEIN, PUTATIVE (AFU_ORTHOLOGUE AFUA_8G06630)-RELATED"/>
    <property type="match status" value="1"/>
</dbReference>
<evidence type="ECO:0000313" key="3">
    <source>
        <dbReference type="Proteomes" id="UP001358417"/>
    </source>
</evidence>
<dbReference type="RefSeq" id="XP_064705018.1">
    <property type="nucleotide sequence ID" value="XM_064847297.1"/>
</dbReference>
<dbReference type="Gene3D" id="1.20.5.170">
    <property type="match status" value="1"/>
</dbReference>
<organism evidence="2 3">
    <name type="scientific">Exophiala bonariae</name>
    <dbReference type="NCBI Taxonomy" id="1690606"/>
    <lineage>
        <taxon>Eukaryota</taxon>
        <taxon>Fungi</taxon>
        <taxon>Dikarya</taxon>
        <taxon>Ascomycota</taxon>
        <taxon>Pezizomycotina</taxon>
        <taxon>Eurotiomycetes</taxon>
        <taxon>Chaetothyriomycetidae</taxon>
        <taxon>Chaetothyriales</taxon>
        <taxon>Herpotrichiellaceae</taxon>
        <taxon>Exophiala</taxon>
    </lineage>
</organism>
<sequence length="292" mass="33377">MAAEKSLLRQQTDRNRVNQRNFRARRHEYVRDLERRIRRFESEGLQVTREVQAIAQSVNNTNERLVWILESKFGVTKRQIDEYLRESNIVFDIEARSPLRQRRADRISASPKRSPRTILLTHDADRVFWTTAGLDQGLEGVSLVVEESQINRRLVQPYGCESALAIAYPTHGHSLQPTGLTPEVSPLRYHSTLVGDETVLQNQQDNIDRCSPRSGPRLDSVPENQPQYTYDLSEENTTDALTGETSCEEAASIIISVRGNNVHEEVWSELGCSIKQSCRVKTTSVFELLDRD</sequence>
<gene>
    <name evidence="2" type="ORF">LTR84_003713</name>
</gene>
<dbReference type="Proteomes" id="UP001358417">
    <property type="component" value="Unassembled WGS sequence"/>
</dbReference>
<dbReference type="PANTHER" id="PTHR42070">
    <property type="entry name" value="FILAMENT ASSOCIATED PROTEIN, PUTATIVE (AFU_ORTHOLOGUE AFUA_8G06630)-RELATED"/>
    <property type="match status" value="1"/>
</dbReference>